<feature type="transmembrane region" description="Helical" evidence="7">
    <location>
        <begin position="294"/>
        <end position="316"/>
    </location>
</feature>
<dbReference type="EMBL" id="FOZK01000001">
    <property type="protein sequence ID" value="SFR89809.1"/>
    <property type="molecule type" value="Genomic_DNA"/>
</dbReference>
<accession>A0A1I6KEZ0</accession>
<dbReference type="GO" id="GO:0005886">
    <property type="term" value="C:plasma membrane"/>
    <property type="evidence" value="ECO:0007669"/>
    <property type="project" value="UniProtKB-SubCell"/>
</dbReference>
<protein>
    <recommendedName>
        <fullName evidence="10">Lysylphosphatidylglycerol synthase TM region</fullName>
    </recommendedName>
</protein>
<evidence type="ECO:0000256" key="3">
    <source>
        <dbReference type="ARBA" id="ARBA00022475"/>
    </source>
</evidence>
<feature type="transmembrane region" description="Helical" evidence="7">
    <location>
        <begin position="233"/>
        <end position="255"/>
    </location>
</feature>
<dbReference type="RefSeq" id="WP_089813898.1">
    <property type="nucleotide sequence ID" value="NZ_FOZK01000001.1"/>
</dbReference>
<evidence type="ECO:0000256" key="7">
    <source>
        <dbReference type="SAM" id="Phobius"/>
    </source>
</evidence>
<organism evidence="8 9">
    <name type="scientific">Halomicrobium zhouii</name>
    <dbReference type="NCBI Taxonomy" id="767519"/>
    <lineage>
        <taxon>Archaea</taxon>
        <taxon>Methanobacteriati</taxon>
        <taxon>Methanobacteriota</taxon>
        <taxon>Stenosarchaea group</taxon>
        <taxon>Halobacteria</taxon>
        <taxon>Halobacteriales</taxon>
        <taxon>Haloarculaceae</taxon>
        <taxon>Halomicrobium</taxon>
    </lineage>
</organism>
<feature type="transmembrane region" description="Helical" evidence="7">
    <location>
        <begin position="6"/>
        <end position="26"/>
    </location>
</feature>
<dbReference type="PANTHER" id="PTHR39087:SF2">
    <property type="entry name" value="UPF0104 MEMBRANE PROTEIN MJ1595"/>
    <property type="match status" value="1"/>
</dbReference>
<dbReference type="Proteomes" id="UP000199062">
    <property type="component" value="Unassembled WGS sequence"/>
</dbReference>
<evidence type="ECO:0000313" key="9">
    <source>
        <dbReference type="Proteomes" id="UP000199062"/>
    </source>
</evidence>
<dbReference type="PANTHER" id="PTHR39087">
    <property type="entry name" value="UPF0104 MEMBRANE PROTEIN MJ1595"/>
    <property type="match status" value="1"/>
</dbReference>
<feature type="transmembrane region" description="Helical" evidence="7">
    <location>
        <begin position="154"/>
        <end position="176"/>
    </location>
</feature>
<evidence type="ECO:0000256" key="6">
    <source>
        <dbReference type="ARBA" id="ARBA00023136"/>
    </source>
</evidence>
<evidence type="ECO:0008006" key="10">
    <source>
        <dbReference type="Google" id="ProtNLM"/>
    </source>
</evidence>
<name>A0A1I6KEZ0_9EURY</name>
<feature type="transmembrane region" description="Helical" evidence="7">
    <location>
        <begin position="126"/>
        <end position="147"/>
    </location>
</feature>
<evidence type="ECO:0000256" key="1">
    <source>
        <dbReference type="ARBA" id="ARBA00004651"/>
    </source>
</evidence>
<keyword evidence="6 7" id="KW-0472">Membrane</keyword>
<dbReference type="NCBIfam" id="TIGR00374">
    <property type="entry name" value="flippase-like domain"/>
    <property type="match status" value="1"/>
</dbReference>
<feature type="transmembrane region" description="Helical" evidence="7">
    <location>
        <begin position="262"/>
        <end position="282"/>
    </location>
</feature>
<evidence type="ECO:0000256" key="4">
    <source>
        <dbReference type="ARBA" id="ARBA00022692"/>
    </source>
</evidence>
<reference evidence="8 9" key="1">
    <citation type="submission" date="2016-10" db="EMBL/GenBank/DDBJ databases">
        <authorList>
            <person name="de Groot N.N."/>
        </authorList>
    </citation>
    <scope>NUCLEOTIDE SEQUENCE [LARGE SCALE GENOMIC DNA]</scope>
    <source>
        <strain evidence="8 9">CGMCC 1.10457</strain>
    </source>
</reference>
<evidence type="ECO:0000313" key="8">
    <source>
        <dbReference type="EMBL" id="SFR89809.1"/>
    </source>
</evidence>
<comment type="subcellular location">
    <subcellularLocation>
        <location evidence="1">Cell membrane</location>
        <topology evidence="1">Multi-pass membrane protein</topology>
    </subcellularLocation>
</comment>
<dbReference type="AlphaFoldDB" id="A0A1I6KEZ0"/>
<keyword evidence="9" id="KW-1185">Reference proteome</keyword>
<evidence type="ECO:0000256" key="5">
    <source>
        <dbReference type="ARBA" id="ARBA00022989"/>
    </source>
</evidence>
<comment type="similarity">
    <text evidence="2">Belongs to the UPF0104 family.</text>
</comment>
<dbReference type="InterPro" id="IPR022791">
    <property type="entry name" value="L-PG_synthase/AglD"/>
</dbReference>
<evidence type="ECO:0000256" key="2">
    <source>
        <dbReference type="ARBA" id="ARBA00011061"/>
    </source>
</evidence>
<keyword evidence="3" id="KW-1003">Cell membrane</keyword>
<proteinExistence type="inferred from homology"/>
<keyword evidence="4 7" id="KW-0812">Transmembrane</keyword>
<dbReference type="OrthoDB" id="15513at2157"/>
<keyword evidence="5 7" id="KW-1133">Transmembrane helix</keyword>
<sequence length="346" mass="35689">MESDRLPTVLGFAGALVVLAILVWVVGVDDIVRALTQASLPVIGLVIVVAAVWLTSWGLALQTVLDALGSPVSARTAILVYAAAVFSNNVTPFGQAGGEPVSALLISEAADSEYETGLAAIASVDALHFVPTIGFSLVGFTFVIAGTVRLGRNLLFAAGAVAVLAVALPVGSYLGWRYRYELEAAVVRVITPVVRTVWRLVPGRSAPTPAAIAERIERFFLAIDRVAGDRSTLFRALGFSALGWLALSTSLWLSLYSLAPAIDVPFAAVLLVIPVGSIASVTPLPGGSGAIETVIATLLVSLTPVSPAIATSAVLIHRGATYWLPTLVGGGVASALGADRSDVTGR</sequence>
<dbReference type="Pfam" id="PF03706">
    <property type="entry name" value="LPG_synthase_TM"/>
    <property type="match status" value="1"/>
</dbReference>
<feature type="transmembrane region" description="Helical" evidence="7">
    <location>
        <begin position="38"/>
        <end position="60"/>
    </location>
</feature>
<dbReference type="STRING" id="767519.SAMN05216559_0692"/>
<gene>
    <name evidence="8" type="ORF">SAMN05216559_0692</name>
</gene>